<dbReference type="Proteomes" id="UP000031563">
    <property type="component" value="Unassembled WGS sequence"/>
</dbReference>
<reference evidence="1" key="1">
    <citation type="submission" date="2015-02" db="EMBL/GenBank/DDBJ databases">
        <title>Genome Assembly of Bacillaceae bacterium MTCC 8252.</title>
        <authorList>
            <person name="Verma A."/>
            <person name="Khatri I."/>
            <person name="Mual P."/>
            <person name="Subramanian S."/>
            <person name="Krishnamurthi S."/>
        </authorList>
    </citation>
    <scope>NUCLEOTIDE SEQUENCE [LARGE SCALE GENOMIC DNA]</scope>
    <source>
        <strain evidence="1">MTCC 8252</strain>
    </source>
</reference>
<evidence type="ECO:0000313" key="1">
    <source>
        <dbReference type="EMBL" id="KKB40174.1"/>
    </source>
</evidence>
<dbReference type="AlphaFoldDB" id="A0A0F5I3C9"/>
<sequence>MIISHILVSSFAVFVIICCFPDTDKDKQSNKGLIYFLKGIVK</sequence>
<dbReference type="STRING" id="1221996.QY95_01807"/>
<proteinExistence type="predicted"/>
<accession>A0A0F5I3C9</accession>
<evidence type="ECO:0000313" key="2">
    <source>
        <dbReference type="Proteomes" id="UP000031563"/>
    </source>
</evidence>
<dbReference type="EMBL" id="JWIR02000032">
    <property type="protein sequence ID" value="KKB40174.1"/>
    <property type="molecule type" value="Genomic_DNA"/>
</dbReference>
<keyword evidence="2" id="KW-1185">Reference proteome</keyword>
<comment type="caution">
    <text evidence="1">The sequence shown here is derived from an EMBL/GenBank/DDBJ whole genome shotgun (WGS) entry which is preliminary data.</text>
</comment>
<protein>
    <submittedName>
        <fullName evidence="1">Uncharacterized protein</fullName>
    </submittedName>
</protein>
<name>A0A0F5I3C9_BACTR</name>
<organism evidence="1 2">
    <name type="scientific">Bacillus thermotolerans</name>
    <name type="common">Quasibacillus thermotolerans</name>
    <dbReference type="NCBI Taxonomy" id="1221996"/>
    <lineage>
        <taxon>Bacteria</taxon>
        <taxon>Bacillati</taxon>
        <taxon>Bacillota</taxon>
        <taxon>Bacilli</taxon>
        <taxon>Bacillales</taxon>
        <taxon>Bacillaceae</taxon>
        <taxon>Bacillus</taxon>
    </lineage>
</organism>
<gene>
    <name evidence="1" type="ORF">QY95_01807</name>
</gene>